<name>A0A1H2RNB0_9BACI</name>
<organism evidence="7 8">
    <name type="scientific">Marinococcus luteus</name>
    <dbReference type="NCBI Taxonomy" id="1122204"/>
    <lineage>
        <taxon>Bacteria</taxon>
        <taxon>Bacillati</taxon>
        <taxon>Bacillota</taxon>
        <taxon>Bacilli</taxon>
        <taxon>Bacillales</taxon>
        <taxon>Bacillaceae</taxon>
        <taxon>Marinococcus</taxon>
    </lineage>
</organism>
<proteinExistence type="predicted"/>
<evidence type="ECO:0000313" key="7">
    <source>
        <dbReference type="EMBL" id="SDW20670.1"/>
    </source>
</evidence>
<dbReference type="SUPFAM" id="SSF46689">
    <property type="entry name" value="Homeodomain-like"/>
    <property type="match status" value="1"/>
</dbReference>
<dbReference type="PROSITE" id="PS50977">
    <property type="entry name" value="HTH_TETR_2"/>
    <property type="match status" value="1"/>
</dbReference>
<feature type="DNA-binding region" description="H-T-H motif" evidence="5">
    <location>
        <begin position="31"/>
        <end position="50"/>
    </location>
</feature>
<evidence type="ECO:0000256" key="3">
    <source>
        <dbReference type="ARBA" id="ARBA00023125"/>
    </source>
</evidence>
<protein>
    <submittedName>
        <fullName evidence="7">DNA-binding transcriptional regulator, AcrR family</fullName>
    </submittedName>
</protein>
<evidence type="ECO:0000256" key="5">
    <source>
        <dbReference type="PROSITE-ProRule" id="PRU00335"/>
    </source>
</evidence>
<dbReference type="AlphaFoldDB" id="A0A1H2RNB0"/>
<gene>
    <name evidence="7" type="ORF">SAMN05421781_0837</name>
</gene>
<accession>A0A1H2RNB0</accession>
<dbReference type="EMBL" id="FNNC01000001">
    <property type="protein sequence ID" value="SDW20670.1"/>
    <property type="molecule type" value="Genomic_DNA"/>
</dbReference>
<dbReference type="Pfam" id="PF13977">
    <property type="entry name" value="TetR_C_6"/>
    <property type="match status" value="1"/>
</dbReference>
<keyword evidence="8" id="KW-1185">Reference proteome</keyword>
<evidence type="ECO:0000256" key="4">
    <source>
        <dbReference type="ARBA" id="ARBA00023163"/>
    </source>
</evidence>
<feature type="domain" description="HTH tetR-type" evidence="6">
    <location>
        <begin position="8"/>
        <end position="68"/>
    </location>
</feature>
<evidence type="ECO:0000256" key="2">
    <source>
        <dbReference type="ARBA" id="ARBA00023015"/>
    </source>
</evidence>
<dbReference type="Gene3D" id="1.10.357.10">
    <property type="entry name" value="Tetracycline Repressor, domain 2"/>
    <property type="match status" value="1"/>
</dbReference>
<dbReference type="InterPro" id="IPR009057">
    <property type="entry name" value="Homeodomain-like_sf"/>
</dbReference>
<dbReference type="GO" id="GO:0003677">
    <property type="term" value="F:DNA binding"/>
    <property type="evidence" value="ECO:0007669"/>
    <property type="project" value="UniProtKB-UniRule"/>
</dbReference>
<keyword evidence="4" id="KW-0804">Transcription</keyword>
<evidence type="ECO:0000259" key="6">
    <source>
        <dbReference type="PROSITE" id="PS50977"/>
    </source>
</evidence>
<dbReference type="RefSeq" id="WP_091611535.1">
    <property type="nucleotide sequence ID" value="NZ_FNNC01000001.1"/>
</dbReference>
<dbReference type="STRING" id="1122204.SAMN05421781_0837"/>
<dbReference type="Proteomes" id="UP000199488">
    <property type="component" value="Unassembled WGS sequence"/>
</dbReference>
<keyword evidence="1" id="KW-0678">Repressor</keyword>
<keyword evidence="3 5" id="KW-0238">DNA-binding</keyword>
<reference evidence="7 8" key="1">
    <citation type="submission" date="2016-10" db="EMBL/GenBank/DDBJ databases">
        <authorList>
            <person name="de Groot N.N."/>
        </authorList>
    </citation>
    <scope>NUCLEOTIDE SEQUENCE [LARGE SCALE GENOMIC DNA]</scope>
    <source>
        <strain evidence="7 8">DSM 23126</strain>
    </source>
</reference>
<sequence>MPKLIDHEKKKEQIVEYTWQSIVNSGAKGATVRNIAKLAEMTPGQIRYYYPTHSSLLNAVMEKVNHKVAQRIREIFGQKNLTEKERVIQAILAVLPLDDDRYADMEVWMAFQYEIHEAGTNSMGDEIRLLIQKSLQHLNEKQMLQEDLPVELTVMRAHALIDGLALHKLLTPDRIDNENAMKLIRDEVHSWLQEEYR</sequence>
<keyword evidence="2" id="KW-0805">Transcription regulation</keyword>
<dbReference type="InterPro" id="IPR039538">
    <property type="entry name" value="BetI_C"/>
</dbReference>
<evidence type="ECO:0000256" key="1">
    <source>
        <dbReference type="ARBA" id="ARBA00022491"/>
    </source>
</evidence>
<dbReference type="InterPro" id="IPR036271">
    <property type="entry name" value="Tet_transcr_reg_TetR-rel_C_sf"/>
</dbReference>
<evidence type="ECO:0000313" key="8">
    <source>
        <dbReference type="Proteomes" id="UP000199488"/>
    </source>
</evidence>
<dbReference type="OrthoDB" id="9816296at2"/>
<dbReference type="InterPro" id="IPR001647">
    <property type="entry name" value="HTH_TetR"/>
</dbReference>
<dbReference type="SUPFAM" id="SSF48498">
    <property type="entry name" value="Tetracyclin repressor-like, C-terminal domain"/>
    <property type="match status" value="1"/>
</dbReference>